<dbReference type="InterPro" id="IPR046797">
    <property type="entry name" value="PDDEXK_12"/>
</dbReference>
<dbReference type="Proteomes" id="UP001055219">
    <property type="component" value="Unassembled WGS sequence"/>
</dbReference>
<dbReference type="AlphaFoldDB" id="A0A9Q0BDE0"/>
<organism evidence="3 4">
    <name type="scientific">Emericellopsis cladophorae</name>
    <dbReference type="NCBI Taxonomy" id="2686198"/>
    <lineage>
        <taxon>Eukaryota</taxon>
        <taxon>Fungi</taxon>
        <taxon>Dikarya</taxon>
        <taxon>Ascomycota</taxon>
        <taxon>Pezizomycotina</taxon>
        <taxon>Sordariomycetes</taxon>
        <taxon>Hypocreomycetidae</taxon>
        <taxon>Hypocreales</taxon>
        <taxon>Bionectriaceae</taxon>
        <taxon>Emericellopsis</taxon>
    </lineage>
</organism>
<evidence type="ECO:0000259" key="2">
    <source>
        <dbReference type="Pfam" id="PF20516"/>
    </source>
</evidence>
<dbReference type="EMBL" id="JAGIXG020000032">
    <property type="protein sequence ID" value="KAI6780455.1"/>
    <property type="molecule type" value="Genomic_DNA"/>
</dbReference>
<feature type="compositionally biased region" description="Low complexity" evidence="1">
    <location>
        <begin position="140"/>
        <end position="165"/>
    </location>
</feature>
<keyword evidence="4" id="KW-1185">Reference proteome</keyword>
<dbReference type="GeneID" id="75829359"/>
<dbReference type="OrthoDB" id="4161186at2759"/>
<feature type="region of interest" description="Disordered" evidence="1">
    <location>
        <begin position="61"/>
        <end position="188"/>
    </location>
</feature>
<proteinExistence type="predicted"/>
<evidence type="ECO:0000313" key="3">
    <source>
        <dbReference type="EMBL" id="KAI6780455.1"/>
    </source>
</evidence>
<evidence type="ECO:0000256" key="1">
    <source>
        <dbReference type="SAM" id="MobiDB-lite"/>
    </source>
</evidence>
<evidence type="ECO:0000313" key="4">
    <source>
        <dbReference type="Proteomes" id="UP001055219"/>
    </source>
</evidence>
<protein>
    <recommendedName>
        <fullName evidence="2">PD-(D/E)XK nuclease-like domain-containing protein</fullName>
    </recommendedName>
</protein>
<dbReference type="Pfam" id="PF20516">
    <property type="entry name" value="PDDEXK_12"/>
    <property type="match status" value="1"/>
</dbReference>
<reference evidence="3" key="1">
    <citation type="journal article" date="2021" name="J Fungi (Basel)">
        <title>Genomic and Metabolomic Analyses of the Marine Fungus Emericellopsis cladophorae: Insights into Saltwater Adaptability Mechanisms and Its Biosynthetic Potential.</title>
        <authorList>
            <person name="Goncalves M.F.M."/>
            <person name="Hilario S."/>
            <person name="Van de Peer Y."/>
            <person name="Esteves A.C."/>
            <person name="Alves A."/>
        </authorList>
    </citation>
    <scope>NUCLEOTIDE SEQUENCE</scope>
    <source>
        <strain evidence="3">MUM 19.33</strain>
    </source>
</reference>
<feature type="compositionally biased region" description="Basic and acidic residues" evidence="1">
    <location>
        <begin position="99"/>
        <end position="112"/>
    </location>
</feature>
<accession>A0A9Q0BDE0</accession>
<comment type="caution">
    <text evidence="3">The sequence shown here is derived from an EMBL/GenBank/DDBJ whole genome shotgun (WGS) entry which is preliminary data.</text>
</comment>
<feature type="domain" description="PD-(D/E)XK nuclease-like" evidence="2">
    <location>
        <begin position="246"/>
        <end position="465"/>
    </location>
</feature>
<reference evidence="3" key="2">
    <citation type="submission" date="2022-07" db="EMBL/GenBank/DDBJ databases">
        <authorList>
            <person name="Goncalves M.F.M."/>
            <person name="Hilario S."/>
            <person name="Van De Peer Y."/>
            <person name="Esteves A.C."/>
            <person name="Alves A."/>
        </authorList>
    </citation>
    <scope>NUCLEOTIDE SEQUENCE</scope>
    <source>
        <strain evidence="3">MUM 19.33</strain>
    </source>
</reference>
<gene>
    <name evidence="3" type="ORF">J7T54_002851</name>
</gene>
<sequence length="856" mass="95336">MTLPSTINNVDTSINIMLNSSAQSRRIVMPEELPYPIEQYYTILGWLQDCEASGQRGEEAGILDAPTLSNDRKRLCDPKGIDLLPRKRQALSPPNTEPEASHAMDGHNRDSDGAEDAADMTPRAPSKYHSVQMAPPSRPSPSRTPSSRSSSKRSASSSLSRNSSPTKQLRAAELDDEGYHRRPFTREREALPGGLRNVLRRLRDIGNGGTQLPHAWWEEGLEELEIPRTYFCSEGEGVEAPSPARPDVSLAAFVKRVTARAVECDMQGEPECVWSLEVYYRILLWVLRPVNDTAGLVDLRPSTSSRINPHFHRLALPSKMVDCCLVFKPDPGSRVDRRIEELSKTRPGNSINHTDSGSLCRHPIGLSVEVKSREGDALEAEVQMGTWHAAQWRSMRRHPPDRAAVEFLPGIIISGHEWYFVATLPPQHSPDPFTGGTSKPTLYSRMHLGSTSDEQGVCKIVASLRLSVGGAKCQGAGASFDGQARFLITGNLTGILTGILLFSSITLGFIQFDHRRAPSPATFGDIPRPLIELATAVTAVPPSLRKETYTFQRAILNATQYLDELCTTLRAWHRGCAGLVTEDGLFRYGMWADPIAEDGEFARAMRNHIAPGLGRLDDGEERERMNRLGDLCMDLTQSAETLGNVASRQMETVSEAHLNHEVYEILDAAKEEKFKRHTRKNKSAYETSSTAYHLSWSLKVGAVLDLAVQRMNVSQQLRYLNSHAQIMTEKLKRVCCTNHIVTSKVLCCRDVQRDQKTVTSLTTALDAAAVDFAQYYARSVAKALDTTNHLRRLGHGVHSRYAFAHPHWVPRTATGLTRPPTTRPAETLILTIKRGTTRGPQVVDDRDAWRKLWRWN</sequence>
<dbReference type="RefSeq" id="XP_051361311.1">
    <property type="nucleotide sequence ID" value="XM_051507479.1"/>
</dbReference>
<name>A0A9Q0BDE0_9HYPO</name>
<feature type="compositionally biased region" description="Basic and acidic residues" evidence="1">
    <location>
        <begin position="170"/>
        <end position="188"/>
    </location>
</feature>
<feature type="compositionally biased region" description="Basic and acidic residues" evidence="1">
    <location>
        <begin position="70"/>
        <end position="80"/>
    </location>
</feature>